<dbReference type="RefSeq" id="WP_270037961.1">
    <property type="nucleotide sequence ID" value="NZ_JAPDOD010000002.1"/>
</dbReference>
<sequence length="117" mass="12766">MRRWQAGAIDAYYRARQIDDLTVREPAGSPELYRLIADSSATFGALACRGPDLPSTQAAYMISRALLDLETTLRNGGAPPSPASPPPESELDELTIDQALYRLDHDLAVLRPMLGDP</sequence>
<accession>A0A9X3RYK9</accession>
<reference evidence="2" key="1">
    <citation type="submission" date="2022-10" db="EMBL/GenBank/DDBJ databases">
        <title>The WGS of Solirubrobacter ginsenosidimutans DSM 21036.</title>
        <authorList>
            <person name="Jiang Z."/>
        </authorList>
    </citation>
    <scope>NUCLEOTIDE SEQUENCE</scope>
    <source>
        <strain evidence="2">DSM 21036</strain>
    </source>
</reference>
<organism evidence="2 3">
    <name type="scientific">Solirubrobacter ginsenosidimutans</name>
    <dbReference type="NCBI Taxonomy" id="490573"/>
    <lineage>
        <taxon>Bacteria</taxon>
        <taxon>Bacillati</taxon>
        <taxon>Actinomycetota</taxon>
        <taxon>Thermoleophilia</taxon>
        <taxon>Solirubrobacterales</taxon>
        <taxon>Solirubrobacteraceae</taxon>
        <taxon>Solirubrobacter</taxon>
    </lineage>
</organism>
<keyword evidence="3" id="KW-1185">Reference proteome</keyword>
<dbReference type="Proteomes" id="UP001149140">
    <property type="component" value="Unassembled WGS sequence"/>
</dbReference>
<feature type="region of interest" description="Disordered" evidence="1">
    <location>
        <begin position="72"/>
        <end position="91"/>
    </location>
</feature>
<proteinExistence type="predicted"/>
<evidence type="ECO:0000313" key="3">
    <source>
        <dbReference type="Proteomes" id="UP001149140"/>
    </source>
</evidence>
<gene>
    <name evidence="2" type="ORF">OM076_03315</name>
</gene>
<evidence type="ECO:0000313" key="2">
    <source>
        <dbReference type="EMBL" id="MDA0159284.1"/>
    </source>
</evidence>
<evidence type="ECO:0000256" key="1">
    <source>
        <dbReference type="SAM" id="MobiDB-lite"/>
    </source>
</evidence>
<dbReference type="EMBL" id="JAPDOD010000002">
    <property type="protein sequence ID" value="MDA0159284.1"/>
    <property type="molecule type" value="Genomic_DNA"/>
</dbReference>
<name>A0A9X3RYK9_9ACTN</name>
<dbReference type="AlphaFoldDB" id="A0A9X3RYK9"/>
<protein>
    <submittedName>
        <fullName evidence="2">Uncharacterized protein</fullName>
    </submittedName>
</protein>
<comment type="caution">
    <text evidence="2">The sequence shown here is derived from an EMBL/GenBank/DDBJ whole genome shotgun (WGS) entry which is preliminary data.</text>
</comment>
<feature type="compositionally biased region" description="Pro residues" evidence="1">
    <location>
        <begin position="79"/>
        <end position="88"/>
    </location>
</feature>